<evidence type="ECO:0000313" key="2">
    <source>
        <dbReference type="Proteomes" id="UP001236014"/>
    </source>
</evidence>
<dbReference type="InterPro" id="IPR030934">
    <property type="entry name" value="Intein_C"/>
</dbReference>
<keyword evidence="2" id="KW-1185">Reference proteome</keyword>
<protein>
    <submittedName>
        <fullName evidence="1">Polymorphic toxin-type HINT domain-containing protein</fullName>
    </submittedName>
</protein>
<organism evidence="1 2">
    <name type="scientific">Amycolatopsis carbonis</name>
    <dbReference type="NCBI Taxonomy" id="715471"/>
    <lineage>
        <taxon>Bacteria</taxon>
        <taxon>Bacillati</taxon>
        <taxon>Actinomycetota</taxon>
        <taxon>Actinomycetes</taxon>
        <taxon>Pseudonocardiales</taxon>
        <taxon>Pseudonocardiaceae</taxon>
        <taxon>Amycolatopsis</taxon>
    </lineage>
</organism>
<dbReference type="NCBIfam" id="TIGR01443">
    <property type="entry name" value="intein_Cterm"/>
    <property type="match status" value="1"/>
</dbReference>
<proteinExistence type="predicted"/>
<evidence type="ECO:0000313" key="1">
    <source>
        <dbReference type="EMBL" id="WIX76903.1"/>
    </source>
</evidence>
<dbReference type="Pfam" id="PF07591">
    <property type="entry name" value="PT-HINT"/>
    <property type="match status" value="1"/>
</dbReference>
<dbReference type="Proteomes" id="UP001236014">
    <property type="component" value="Chromosome"/>
</dbReference>
<dbReference type="InterPro" id="IPR036844">
    <property type="entry name" value="Hint_dom_sf"/>
</dbReference>
<gene>
    <name evidence="1" type="ORF">QRX50_36585</name>
</gene>
<sequence>MNSTLVTAVHVTTTDKSFDDLTFSTPDGPATITSTAQHLFWDATLHTWREADNLRVGDEVDTPDNGHVTVVATRLYTAAIITYNLTIDDVHTYYVLAGTTPVLVHNCNKIKGDTSSRIS</sequence>
<name>A0A9Y2IEI9_9PSEU</name>
<reference evidence="1 2" key="1">
    <citation type="submission" date="2023-06" db="EMBL/GenBank/DDBJ databases">
        <authorList>
            <person name="Oyuntsetseg B."/>
            <person name="Kim S.B."/>
        </authorList>
    </citation>
    <scope>NUCLEOTIDE SEQUENCE [LARGE SCALE GENOMIC DNA]</scope>
    <source>
        <strain evidence="1 2">2-15</strain>
    </source>
</reference>
<dbReference type="SUPFAM" id="SSF51294">
    <property type="entry name" value="Hedgehog/intein (Hint) domain"/>
    <property type="match status" value="1"/>
</dbReference>
<accession>A0A9Y2IEI9</accession>
<dbReference type="RefSeq" id="WP_285967650.1">
    <property type="nucleotide sequence ID" value="NZ_CP127294.1"/>
</dbReference>
<dbReference type="Gene3D" id="2.170.16.10">
    <property type="entry name" value="Hedgehog/Intein (Hint) domain"/>
    <property type="match status" value="1"/>
</dbReference>
<dbReference type="AlphaFoldDB" id="A0A9Y2IEI9"/>
<dbReference type="EMBL" id="CP127294">
    <property type="protein sequence ID" value="WIX76903.1"/>
    <property type="molecule type" value="Genomic_DNA"/>
</dbReference>
<dbReference type="PROSITE" id="PS50818">
    <property type="entry name" value="INTEIN_C_TER"/>
    <property type="match status" value="1"/>
</dbReference>
<dbReference type="KEGG" id="acab:QRX50_36585"/>